<comment type="similarity">
    <text evidence="1">Belongs to the ATP-dependent AMP-binding enzyme family.</text>
</comment>
<dbReference type="SUPFAM" id="SSF56801">
    <property type="entry name" value="Acetyl-CoA synthetase-like"/>
    <property type="match status" value="1"/>
</dbReference>
<evidence type="ECO:0000313" key="5">
    <source>
        <dbReference type="EMBL" id="KBZ61025.1"/>
    </source>
</evidence>
<dbReference type="Gene3D" id="3.30.300.30">
    <property type="match status" value="1"/>
</dbReference>
<dbReference type="AlphaFoldDB" id="A0A051TW52"/>
<sequence>MDELQIHAGKPSTIGGVLLAGAATFPDRAAIVFPDEQRTYAELLDDAMHIGRGLRALGVCAGDHVGILMPNCVDMVAAIFGIALVGAVATPLNARYRSTELRYVIENADLTVLLSSDIVQEHVDYADLLNEAFPGLAEANNPYELRPAGASMLRSIVMLGESSVPGMISRETFESLAIQTPTEAVEAAAQRVRGEDVALLIYTSGTTANPKGCQLTHQGVTWIAREGGVCWTVRSGDVMWDPLPLFHMSSIIPLTFVIDAGATYMSMTHFDPGAALRQMRQNPPTLLFSCFPPVTMALINHPDWAATDLSQVRVWINIAPIETLRVMASALPRAAQIGSYGITEGGGIISFNHAHETKRQLEETVGPPVPSAHVRIVGPTGVDLPLGAEGEILVRGIGVMKGYYRDPERSAHVLDADGWLHTGDLCSIDADRQISYIGRIKDMLKVGGENVAPAEIESYLSKHPGVQLVQVVGVPDDRLVEVPCAYIELRAGYSAEPAEFIEYCRGQIAGFKVPRHVRIVTEWPMSATKIKRFRLREMFLEEQATLRR</sequence>
<evidence type="ECO:0000259" key="3">
    <source>
        <dbReference type="Pfam" id="PF00501"/>
    </source>
</evidence>
<comment type="caution">
    <text evidence="5">The sequence shown here is derived from an EMBL/GenBank/DDBJ whole genome shotgun (WGS) entry which is preliminary data.</text>
</comment>
<dbReference type="PANTHER" id="PTHR43201:SF5">
    <property type="entry name" value="MEDIUM-CHAIN ACYL-COA LIGASE ACSF2, MITOCHONDRIAL"/>
    <property type="match status" value="1"/>
</dbReference>
<dbReference type="InterPro" id="IPR042099">
    <property type="entry name" value="ANL_N_sf"/>
</dbReference>
<dbReference type="Pfam" id="PF13193">
    <property type="entry name" value="AMP-binding_C"/>
    <property type="match status" value="1"/>
</dbReference>
<organism evidence="5 6">
    <name type="scientific">Mycobacterium [tuberculosis] TKK-01-0051</name>
    <dbReference type="NCBI Taxonomy" id="1324261"/>
    <lineage>
        <taxon>Bacteria</taxon>
        <taxon>Bacillati</taxon>
        <taxon>Actinomycetota</taxon>
        <taxon>Actinomycetes</taxon>
        <taxon>Mycobacteriales</taxon>
        <taxon>Mycobacteriaceae</taxon>
        <taxon>Mycobacterium</taxon>
        <taxon>Mycobacterium avium complex (MAC)</taxon>
    </lineage>
</organism>
<dbReference type="PATRIC" id="fig|1324261.3.peg.4015"/>
<dbReference type="Pfam" id="PF00501">
    <property type="entry name" value="AMP-binding"/>
    <property type="match status" value="1"/>
</dbReference>
<reference evidence="5 6" key="1">
    <citation type="submission" date="2014-04" db="EMBL/GenBank/DDBJ databases">
        <title>The Genome Sequence of Mycobacterium tuberculosis TKK-01-0051.</title>
        <authorList>
            <consortium name="The Broad Institute Genomics Platform"/>
            <consortium name="The Broad Institute Genome Sequencing Center for Infectious Disease"/>
            <person name="Earl A.M."/>
            <person name="Cohen K."/>
            <person name="Pym A."/>
            <person name="Bishai W."/>
            <person name="Maharaj K."/>
            <person name="Desjardins C."/>
            <person name="Abeel T."/>
            <person name="Young S."/>
            <person name="Zeng Q."/>
            <person name="Gargeya S."/>
            <person name="Abouelleil A."/>
            <person name="Alvarado L."/>
            <person name="Chapman S.B."/>
            <person name="Gainer-Dewar J."/>
            <person name="Goldberg J."/>
            <person name="Griggs A."/>
            <person name="Gujja S."/>
            <person name="Hansen M."/>
            <person name="Howarth C."/>
            <person name="Imamovic A."/>
            <person name="Larimer J."/>
            <person name="Murphy C."/>
            <person name="Naylor J."/>
            <person name="Pearson M."/>
            <person name="Poon T.W."/>
            <person name="Priest M."/>
            <person name="Roberts A."/>
            <person name="Saif S."/>
            <person name="Shea T."/>
            <person name="Sykes S."/>
            <person name="Wortman J."/>
            <person name="Nusbaum C."/>
            <person name="Birren B."/>
        </authorList>
    </citation>
    <scope>NUCLEOTIDE SEQUENCE [LARGE SCALE GENOMIC DNA]</scope>
    <source>
        <strain evidence="5 6">TKK-01-0051</strain>
    </source>
</reference>
<feature type="domain" description="AMP-dependent synthetase/ligase" evidence="3">
    <location>
        <begin position="22"/>
        <end position="404"/>
    </location>
</feature>
<dbReference type="HOGENOM" id="CLU_000022_59_7_11"/>
<proteinExistence type="inferred from homology"/>
<evidence type="ECO:0000256" key="2">
    <source>
        <dbReference type="ARBA" id="ARBA00022598"/>
    </source>
</evidence>
<dbReference type="EMBL" id="JLXW01000010">
    <property type="protein sequence ID" value="KBZ61025.1"/>
    <property type="molecule type" value="Genomic_DNA"/>
</dbReference>
<dbReference type="InterPro" id="IPR025110">
    <property type="entry name" value="AMP-bd_C"/>
</dbReference>
<dbReference type="RefSeq" id="WP_044486421.1">
    <property type="nucleotide sequence ID" value="NZ_KK328284.1"/>
</dbReference>
<dbReference type="InterPro" id="IPR045851">
    <property type="entry name" value="AMP-bd_C_sf"/>
</dbReference>
<dbReference type="Gene3D" id="3.40.50.12780">
    <property type="entry name" value="N-terminal domain of ligase-like"/>
    <property type="match status" value="1"/>
</dbReference>
<name>A0A051TW52_9MYCO</name>
<dbReference type="GO" id="GO:0006631">
    <property type="term" value="P:fatty acid metabolic process"/>
    <property type="evidence" value="ECO:0007669"/>
    <property type="project" value="TreeGrafter"/>
</dbReference>
<evidence type="ECO:0008006" key="7">
    <source>
        <dbReference type="Google" id="ProtNLM"/>
    </source>
</evidence>
<keyword evidence="6" id="KW-1185">Reference proteome</keyword>
<feature type="domain" description="AMP-binding enzyme C-terminal" evidence="4">
    <location>
        <begin position="455"/>
        <end position="527"/>
    </location>
</feature>
<keyword evidence="2" id="KW-0436">Ligase</keyword>
<dbReference type="GO" id="GO:0031956">
    <property type="term" value="F:medium-chain fatty acid-CoA ligase activity"/>
    <property type="evidence" value="ECO:0007669"/>
    <property type="project" value="TreeGrafter"/>
</dbReference>
<accession>A0A051TW52</accession>
<gene>
    <name evidence="5" type="ORF">K875_03976</name>
</gene>
<dbReference type="InterPro" id="IPR000873">
    <property type="entry name" value="AMP-dep_synth/lig_dom"/>
</dbReference>
<dbReference type="Proteomes" id="UP000025947">
    <property type="component" value="Unassembled WGS sequence"/>
</dbReference>
<evidence type="ECO:0000313" key="6">
    <source>
        <dbReference type="Proteomes" id="UP000025947"/>
    </source>
</evidence>
<dbReference type="PANTHER" id="PTHR43201">
    <property type="entry name" value="ACYL-COA SYNTHETASE"/>
    <property type="match status" value="1"/>
</dbReference>
<evidence type="ECO:0000256" key="1">
    <source>
        <dbReference type="ARBA" id="ARBA00006432"/>
    </source>
</evidence>
<evidence type="ECO:0000259" key="4">
    <source>
        <dbReference type="Pfam" id="PF13193"/>
    </source>
</evidence>
<protein>
    <recommendedName>
        <fullName evidence="7">AMP-dependent synthetase</fullName>
    </recommendedName>
</protein>